<evidence type="ECO:0000313" key="2">
    <source>
        <dbReference type="Proteomes" id="UP000248021"/>
    </source>
</evidence>
<dbReference type="Gene3D" id="3.40.190.10">
    <property type="entry name" value="Periplasmic binding protein-like II"/>
    <property type="match status" value="1"/>
</dbReference>
<dbReference type="Proteomes" id="UP000248021">
    <property type="component" value="Unassembled WGS sequence"/>
</dbReference>
<dbReference type="EMBL" id="QJJK01000001">
    <property type="protein sequence ID" value="PXW65001.1"/>
    <property type="molecule type" value="Genomic_DNA"/>
</dbReference>
<accession>A0A2V3UI73</accession>
<name>A0A2V3UI73_9HYPH</name>
<dbReference type="AlphaFoldDB" id="A0A2V3UI73"/>
<dbReference type="OrthoDB" id="8689594at2"/>
<organism evidence="1 2">
    <name type="scientific">Chelatococcus asaccharovorans</name>
    <dbReference type="NCBI Taxonomy" id="28210"/>
    <lineage>
        <taxon>Bacteria</taxon>
        <taxon>Pseudomonadati</taxon>
        <taxon>Pseudomonadota</taxon>
        <taxon>Alphaproteobacteria</taxon>
        <taxon>Hyphomicrobiales</taxon>
        <taxon>Chelatococcaceae</taxon>
        <taxon>Chelatococcus</taxon>
    </lineage>
</organism>
<reference evidence="1 2" key="1">
    <citation type="submission" date="2018-05" db="EMBL/GenBank/DDBJ databases">
        <title>Genomic Encyclopedia of Type Strains, Phase IV (KMG-IV): sequencing the most valuable type-strain genomes for metagenomic binning, comparative biology and taxonomic classification.</title>
        <authorList>
            <person name="Goeker M."/>
        </authorList>
    </citation>
    <scope>NUCLEOTIDE SEQUENCE [LARGE SCALE GENOMIC DNA]</scope>
    <source>
        <strain evidence="1 2">DSM 6462</strain>
    </source>
</reference>
<dbReference type="RefSeq" id="WP_110373011.1">
    <property type="nucleotide sequence ID" value="NZ_JAHBRY010000001.1"/>
</dbReference>
<dbReference type="Pfam" id="PF12974">
    <property type="entry name" value="Phosphonate-bd"/>
    <property type="match status" value="1"/>
</dbReference>
<dbReference type="SUPFAM" id="SSF53850">
    <property type="entry name" value="Periplasmic binding protein-like II"/>
    <property type="match status" value="1"/>
</dbReference>
<comment type="caution">
    <text evidence="1">The sequence shown here is derived from an EMBL/GenBank/DDBJ whole genome shotgun (WGS) entry which is preliminary data.</text>
</comment>
<proteinExistence type="predicted"/>
<gene>
    <name evidence="1" type="ORF">C7450_101762</name>
</gene>
<keyword evidence="2" id="KW-1185">Reference proteome</keyword>
<evidence type="ECO:0000313" key="1">
    <source>
        <dbReference type="EMBL" id="PXW65001.1"/>
    </source>
</evidence>
<protein>
    <submittedName>
        <fullName evidence="1">4,5-dihydroxyphthalate decarboxylase</fullName>
    </submittedName>
</protein>
<sequence>MIITGRDYEHTLAIPRTEDAPIRYQPAELGPVIQTILKGEPFDAAEFTLAGYIILRTRGMLDVTALPIFPARSFFHSCLWVRHDSPLCSLDDLSGRRIGLRDYSSTTSVWFRGHLKAHHGIDWRANTWVVGPNRRFPPPPEADVVAADGDLEDLLVGGDIDLFFSVRVRDQKKPLPERALRPLLPDPQGAEADYYRQTGRFPLLHVVILSRAAAAKDPQAADAIVGLFEQAKRSALQRKLGSTFLPWGEARWNSTMALFGGDPMPYGLTPENRAAIETLIDYLHDQRLISHRPDVDDLFQPANAMAR</sequence>